<dbReference type="FunFam" id="3.40.50.300:FF:001421">
    <property type="entry name" value="ATP-dependent DNA helicase"/>
    <property type="match status" value="1"/>
</dbReference>
<feature type="domain" description="Helicase C-terminal" evidence="16">
    <location>
        <begin position="424"/>
        <end position="567"/>
    </location>
</feature>
<evidence type="ECO:0000256" key="6">
    <source>
        <dbReference type="ARBA" id="ARBA00022806"/>
    </source>
</evidence>
<evidence type="ECO:0000256" key="5">
    <source>
        <dbReference type="ARBA" id="ARBA00022801"/>
    </source>
</evidence>
<keyword evidence="8" id="KW-0238">DNA-binding</keyword>
<dbReference type="EC" id="5.6.2.4" evidence="13"/>
<feature type="region of interest" description="Disordered" evidence="14">
    <location>
        <begin position="119"/>
        <end position="188"/>
    </location>
</feature>
<proteinExistence type="inferred from homology"/>
<dbReference type="SMART" id="SM00490">
    <property type="entry name" value="HELICc"/>
    <property type="match status" value="1"/>
</dbReference>
<dbReference type="GO" id="GO:0046872">
    <property type="term" value="F:metal ion binding"/>
    <property type="evidence" value="ECO:0007669"/>
    <property type="project" value="UniProtKB-KW"/>
</dbReference>
<dbReference type="InterPro" id="IPR014001">
    <property type="entry name" value="Helicase_ATP-bd"/>
</dbReference>
<dbReference type="FunFam" id="3.40.50.300:FF:000444">
    <property type="entry name" value="ATP-dependent DNA helicase"/>
    <property type="match status" value="1"/>
</dbReference>
<evidence type="ECO:0000256" key="10">
    <source>
        <dbReference type="ARBA" id="ARBA00023242"/>
    </source>
</evidence>
<dbReference type="InterPro" id="IPR002464">
    <property type="entry name" value="DNA/RNA_helicase_DEAH_CS"/>
</dbReference>
<dbReference type="GO" id="GO:0005524">
    <property type="term" value="F:ATP binding"/>
    <property type="evidence" value="ECO:0007669"/>
    <property type="project" value="UniProtKB-KW"/>
</dbReference>
<evidence type="ECO:0000259" key="16">
    <source>
        <dbReference type="PROSITE" id="PS51194"/>
    </source>
</evidence>
<accession>A0ABD3B4G4</accession>
<dbReference type="Pfam" id="PF00270">
    <property type="entry name" value="DEAD"/>
    <property type="match status" value="1"/>
</dbReference>
<evidence type="ECO:0000313" key="17">
    <source>
        <dbReference type="EMBL" id="KAL3538250.1"/>
    </source>
</evidence>
<keyword evidence="4 13" id="KW-0547">Nucleotide-binding</keyword>
<comment type="caution">
    <text evidence="17">The sequence shown here is derived from an EMBL/GenBank/DDBJ whole genome shotgun (WGS) entry which is preliminary data.</text>
</comment>
<evidence type="ECO:0000259" key="15">
    <source>
        <dbReference type="PROSITE" id="PS51192"/>
    </source>
</evidence>
<sequence length="612" mass="68812">MGDRDLELEKVKLISLALEFGFDEDSATKCLDHLIQLYGEDGRDFISVEYCGDDFLAALGESMQDTEDWENNDFQAMESEACGALAEMLDKDAHNPVKNYEQENENGNGNSVQVIIDSSDDSQEEEDDDGDFVIPIKKGDSETQGLDSRSSRKRTTISEDFMSSITHSSVSSARRFSEKTNNEPRTLTNEELQRLDDIELANVVVFGNQSFRPLQHQACKAFREKHDCFVLMPTGGGKSLCYQLPAILHPGVTIVISPLLSLIQDQIITLNLKFAIPATFLNSQQTPSQSAAVLEELRKDKPSCKLLYVTPERIAGNLPFQDVLKCLQRKGQLAGFVVDEAHCVSQWGHDFRPDYRVLGCLKRNFPRVPVMALTATATPKVREDILKALEIPHALVLEMSFDRPNLKYEVIEKSKEPLKQLGRLLLDRYNNLCGIVYCLSKSECVEVSKYLNEKCKVKAVYYHAGLAARQRVAVQKKWHTGEVQVVCATIAFGMGIDKPDVRFVIHNTMSKSIESYYQESGRAGRDNLPATCIALYQKKDFSRVVCMLRSGQGRKIESFKLAMDQARKMQQYCELKTECRRRSLLAHFGESFDSNACKHGSNPCDNCLKASS</sequence>
<evidence type="ECO:0000256" key="4">
    <source>
        <dbReference type="ARBA" id="ARBA00022741"/>
    </source>
</evidence>
<comment type="catalytic activity">
    <reaction evidence="12 13">
        <text>ATP + H2O = ADP + phosphate + H(+)</text>
        <dbReference type="Rhea" id="RHEA:13065"/>
        <dbReference type="ChEBI" id="CHEBI:15377"/>
        <dbReference type="ChEBI" id="CHEBI:15378"/>
        <dbReference type="ChEBI" id="CHEBI:30616"/>
        <dbReference type="ChEBI" id="CHEBI:43474"/>
        <dbReference type="ChEBI" id="CHEBI:456216"/>
    </reaction>
</comment>
<evidence type="ECO:0000256" key="3">
    <source>
        <dbReference type="ARBA" id="ARBA00022723"/>
    </source>
</evidence>
<evidence type="ECO:0000256" key="11">
    <source>
        <dbReference type="ARBA" id="ARBA00034617"/>
    </source>
</evidence>
<dbReference type="EMBL" id="JBJUIK010000001">
    <property type="protein sequence ID" value="KAL3538250.1"/>
    <property type="molecule type" value="Genomic_DNA"/>
</dbReference>
<dbReference type="CDD" id="cd17920">
    <property type="entry name" value="DEXHc_RecQ"/>
    <property type="match status" value="1"/>
</dbReference>
<keyword evidence="9" id="KW-0413">Isomerase</keyword>
<dbReference type="InterPro" id="IPR011545">
    <property type="entry name" value="DEAD/DEAH_box_helicase_dom"/>
</dbReference>
<keyword evidence="10 13" id="KW-0539">Nucleus</keyword>
<feature type="domain" description="Helicase ATP-binding" evidence="15">
    <location>
        <begin position="219"/>
        <end position="395"/>
    </location>
</feature>
<dbReference type="PANTHER" id="PTHR13710:SF153">
    <property type="entry name" value="RECQ-LIKE DNA HELICASE BLM"/>
    <property type="match status" value="1"/>
</dbReference>
<dbReference type="Proteomes" id="UP001630127">
    <property type="component" value="Unassembled WGS sequence"/>
</dbReference>
<evidence type="ECO:0000313" key="18">
    <source>
        <dbReference type="Proteomes" id="UP001630127"/>
    </source>
</evidence>
<dbReference type="Gene3D" id="3.40.50.300">
    <property type="entry name" value="P-loop containing nucleotide triphosphate hydrolases"/>
    <property type="match status" value="2"/>
</dbReference>
<comment type="similarity">
    <text evidence="2 13">Belongs to the helicase family. RecQ subfamily.</text>
</comment>
<evidence type="ECO:0000256" key="9">
    <source>
        <dbReference type="ARBA" id="ARBA00023235"/>
    </source>
</evidence>
<organism evidence="17 18">
    <name type="scientific">Cinchona calisaya</name>
    <dbReference type="NCBI Taxonomy" id="153742"/>
    <lineage>
        <taxon>Eukaryota</taxon>
        <taxon>Viridiplantae</taxon>
        <taxon>Streptophyta</taxon>
        <taxon>Embryophyta</taxon>
        <taxon>Tracheophyta</taxon>
        <taxon>Spermatophyta</taxon>
        <taxon>Magnoliopsida</taxon>
        <taxon>eudicotyledons</taxon>
        <taxon>Gunneridae</taxon>
        <taxon>Pentapetalae</taxon>
        <taxon>asterids</taxon>
        <taxon>lamiids</taxon>
        <taxon>Gentianales</taxon>
        <taxon>Rubiaceae</taxon>
        <taxon>Cinchonoideae</taxon>
        <taxon>Cinchoneae</taxon>
        <taxon>Cinchona</taxon>
    </lineage>
</organism>
<dbReference type="SUPFAM" id="SSF52540">
    <property type="entry name" value="P-loop containing nucleoside triphosphate hydrolases"/>
    <property type="match status" value="1"/>
</dbReference>
<dbReference type="SMART" id="SM00487">
    <property type="entry name" value="DEXDc"/>
    <property type="match status" value="1"/>
</dbReference>
<dbReference type="Pfam" id="PF00271">
    <property type="entry name" value="Helicase_C"/>
    <property type="match status" value="1"/>
</dbReference>
<keyword evidence="5 13" id="KW-0378">Hydrolase</keyword>
<name>A0ABD3B4G4_9GENT</name>
<dbReference type="InterPro" id="IPR027417">
    <property type="entry name" value="P-loop_NTPase"/>
</dbReference>
<evidence type="ECO:0000256" key="14">
    <source>
        <dbReference type="SAM" id="MobiDB-lite"/>
    </source>
</evidence>
<evidence type="ECO:0000256" key="12">
    <source>
        <dbReference type="ARBA" id="ARBA00049360"/>
    </source>
</evidence>
<dbReference type="GO" id="GO:0003677">
    <property type="term" value="F:DNA binding"/>
    <property type="evidence" value="ECO:0007669"/>
    <property type="project" value="UniProtKB-KW"/>
</dbReference>
<dbReference type="AlphaFoldDB" id="A0ABD3B4G4"/>
<dbReference type="PROSITE" id="PS51192">
    <property type="entry name" value="HELICASE_ATP_BIND_1"/>
    <property type="match status" value="1"/>
</dbReference>
<dbReference type="Pfam" id="PF16124">
    <property type="entry name" value="RecQ_Zn_bind"/>
    <property type="match status" value="1"/>
</dbReference>
<comment type="catalytic activity">
    <reaction evidence="11 13">
        <text>Couples ATP hydrolysis with the unwinding of duplex DNA by translocating in the 3'-5' direction.</text>
        <dbReference type="EC" id="5.6.2.4"/>
    </reaction>
</comment>
<keyword evidence="3" id="KW-0479">Metal-binding</keyword>
<dbReference type="GO" id="GO:0043138">
    <property type="term" value="F:3'-5' DNA helicase activity"/>
    <property type="evidence" value="ECO:0007669"/>
    <property type="project" value="UniProtKB-EC"/>
</dbReference>
<comment type="subcellular location">
    <subcellularLocation>
        <location evidence="1 13">Nucleus</location>
    </subcellularLocation>
</comment>
<protein>
    <recommendedName>
        <fullName evidence="13">ATP-dependent DNA helicase</fullName>
        <ecNumber evidence="13">5.6.2.4</ecNumber>
    </recommendedName>
</protein>
<keyword evidence="7 13" id="KW-0067">ATP-binding</keyword>
<dbReference type="InterPro" id="IPR004589">
    <property type="entry name" value="DNA_helicase_ATP-dep_RecQ"/>
</dbReference>
<keyword evidence="18" id="KW-1185">Reference proteome</keyword>
<dbReference type="PANTHER" id="PTHR13710">
    <property type="entry name" value="DNA HELICASE RECQ FAMILY MEMBER"/>
    <property type="match status" value="1"/>
</dbReference>
<reference evidence="17 18" key="1">
    <citation type="submission" date="2024-11" db="EMBL/GenBank/DDBJ databases">
        <title>A near-complete genome assembly of Cinchona calisaya.</title>
        <authorList>
            <person name="Lian D.C."/>
            <person name="Zhao X.W."/>
            <person name="Wei L."/>
        </authorList>
    </citation>
    <scope>NUCLEOTIDE SEQUENCE [LARGE SCALE GENOMIC DNA]</scope>
    <source>
        <tissue evidence="17">Nenye</tissue>
    </source>
</reference>
<evidence type="ECO:0000256" key="1">
    <source>
        <dbReference type="ARBA" id="ARBA00004123"/>
    </source>
</evidence>
<keyword evidence="6 13" id="KW-0347">Helicase</keyword>
<evidence type="ECO:0000256" key="8">
    <source>
        <dbReference type="ARBA" id="ARBA00023125"/>
    </source>
</evidence>
<gene>
    <name evidence="17" type="ORF">ACH5RR_001616</name>
</gene>
<feature type="compositionally biased region" description="Acidic residues" evidence="14">
    <location>
        <begin position="119"/>
        <end position="131"/>
    </location>
</feature>
<dbReference type="InterPro" id="IPR001650">
    <property type="entry name" value="Helicase_C-like"/>
</dbReference>
<feature type="compositionally biased region" description="Polar residues" evidence="14">
    <location>
        <begin position="161"/>
        <end position="174"/>
    </location>
</feature>
<dbReference type="GO" id="GO:0005634">
    <property type="term" value="C:nucleus"/>
    <property type="evidence" value="ECO:0007669"/>
    <property type="project" value="UniProtKB-SubCell"/>
</dbReference>
<evidence type="ECO:0000256" key="7">
    <source>
        <dbReference type="ARBA" id="ARBA00022840"/>
    </source>
</evidence>
<dbReference type="PROSITE" id="PS51194">
    <property type="entry name" value="HELICASE_CTER"/>
    <property type="match status" value="1"/>
</dbReference>
<dbReference type="CDD" id="cd18794">
    <property type="entry name" value="SF2_C_RecQ"/>
    <property type="match status" value="1"/>
</dbReference>
<evidence type="ECO:0000256" key="13">
    <source>
        <dbReference type="RuleBase" id="RU364117"/>
    </source>
</evidence>
<dbReference type="PROSITE" id="PS00690">
    <property type="entry name" value="DEAH_ATP_HELICASE"/>
    <property type="match status" value="1"/>
</dbReference>
<dbReference type="NCBIfam" id="TIGR00614">
    <property type="entry name" value="recQ_fam"/>
    <property type="match status" value="1"/>
</dbReference>
<dbReference type="InterPro" id="IPR032284">
    <property type="entry name" value="RecQ_Zn-bd"/>
</dbReference>
<evidence type="ECO:0000256" key="2">
    <source>
        <dbReference type="ARBA" id="ARBA00005446"/>
    </source>
</evidence>
<dbReference type="GO" id="GO:0016787">
    <property type="term" value="F:hydrolase activity"/>
    <property type="evidence" value="ECO:0007669"/>
    <property type="project" value="UniProtKB-KW"/>
</dbReference>